<dbReference type="PRINTS" id="PR00095">
    <property type="entry name" value="ANTSNTHASEI"/>
</dbReference>
<dbReference type="PANTHER" id="PTHR11236:SF50">
    <property type="entry name" value="AMINODEOXYCHORISMATE SYNTHASE COMPONENT 1"/>
    <property type="match status" value="1"/>
</dbReference>
<reference evidence="2 3" key="1">
    <citation type="submission" date="2019-05" db="EMBL/GenBank/DDBJ databases">
        <authorList>
            <person name="Lee S.D."/>
        </authorList>
    </citation>
    <scope>NUCLEOTIDE SEQUENCE [LARGE SCALE GENOMIC DNA]</scope>
    <source>
        <strain evidence="2 3">C5-26</strain>
    </source>
</reference>
<dbReference type="EMBL" id="VCQV01000016">
    <property type="protein sequence ID" value="TWP35804.1"/>
    <property type="molecule type" value="Genomic_DNA"/>
</dbReference>
<accession>A0A563E1M6</accession>
<sequence length="353" mass="38089">MTVSLARGTASFRGLRADGVAEIRHDLQSLDEPGVWVVVLTFEGHLTAVRMAEIERSLHVDDVPSAPVTTPPDADLTRWRTSLGRTEYRDGVEQIRALIRRGEVYQVNLCRVMEREIAEGANLDRLALTLAEHNPARYAARIDIPEAGLDVVCASPELYLARGGDRLTSSPIKGTAPAGGRMLPKDHTENVMITDLVRNDLSSVSVPGTVAVDGLCVPEAYPGSTHLVSTVSSRLRPGARWSEILAAAFPPGSVSGAPKSSALKAIRRLEPVPRGPYCGAIGYVDNETRTARLAVGIRTFWAARDDGDRRVLRFGTGAGITWGSDPEGEWCETVLKARRLVALAELAIGGQEK</sequence>
<comment type="caution">
    <text evidence="2">The sequence shown here is derived from an EMBL/GenBank/DDBJ whole genome shotgun (WGS) entry which is preliminary data.</text>
</comment>
<dbReference type="Proteomes" id="UP000320244">
    <property type="component" value="Unassembled WGS sequence"/>
</dbReference>
<name>A0A563E1M6_9MICO</name>
<evidence type="ECO:0000313" key="3">
    <source>
        <dbReference type="Proteomes" id="UP000320244"/>
    </source>
</evidence>
<proteinExistence type="predicted"/>
<organism evidence="2 3">
    <name type="scientific">Leekyejoonella antrihumi</name>
    <dbReference type="NCBI Taxonomy" id="1660198"/>
    <lineage>
        <taxon>Bacteria</taxon>
        <taxon>Bacillati</taxon>
        <taxon>Actinomycetota</taxon>
        <taxon>Actinomycetes</taxon>
        <taxon>Micrococcales</taxon>
        <taxon>Dermacoccaceae</taxon>
        <taxon>Leekyejoonella</taxon>
    </lineage>
</organism>
<evidence type="ECO:0000313" key="2">
    <source>
        <dbReference type="EMBL" id="TWP35804.1"/>
    </source>
</evidence>
<protein>
    <submittedName>
        <fullName evidence="2">Anthranilate synthase component I family protein</fullName>
    </submittedName>
</protein>
<dbReference type="PANTHER" id="PTHR11236">
    <property type="entry name" value="AMINOBENZOATE/ANTHRANILATE SYNTHASE"/>
    <property type="match status" value="1"/>
</dbReference>
<reference evidence="2 3" key="2">
    <citation type="submission" date="2019-08" db="EMBL/GenBank/DDBJ databases">
        <title>Jejuicoccus antrihumi gen. nov., sp. nov., a new member of the family Dermacoccaceae isolated from a cave.</title>
        <authorList>
            <person name="Schumann P."/>
            <person name="Kim I.S."/>
        </authorList>
    </citation>
    <scope>NUCLEOTIDE SEQUENCE [LARGE SCALE GENOMIC DNA]</scope>
    <source>
        <strain evidence="2 3">C5-26</strain>
    </source>
</reference>
<dbReference type="Pfam" id="PF00425">
    <property type="entry name" value="Chorismate_bind"/>
    <property type="match status" value="1"/>
</dbReference>
<dbReference type="InterPro" id="IPR015890">
    <property type="entry name" value="Chorismate_C"/>
</dbReference>
<dbReference type="GO" id="GO:0046820">
    <property type="term" value="F:4-amino-4-deoxychorismate synthase activity"/>
    <property type="evidence" value="ECO:0007669"/>
    <property type="project" value="TreeGrafter"/>
</dbReference>
<dbReference type="GO" id="GO:0000162">
    <property type="term" value="P:L-tryptophan biosynthetic process"/>
    <property type="evidence" value="ECO:0007669"/>
    <property type="project" value="TreeGrafter"/>
</dbReference>
<evidence type="ECO:0000259" key="1">
    <source>
        <dbReference type="Pfam" id="PF00425"/>
    </source>
</evidence>
<dbReference type="RefSeq" id="WP_146317084.1">
    <property type="nucleotide sequence ID" value="NZ_VCQV01000016.1"/>
</dbReference>
<feature type="domain" description="Chorismate-utilising enzyme C-terminal" evidence="1">
    <location>
        <begin position="86"/>
        <end position="336"/>
    </location>
</feature>
<dbReference type="OrthoDB" id="3518032at2"/>
<gene>
    <name evidence="2" type="ORF">FGL98_12405</name>
</gene>
<dbReference type="AlphaFoldDB" id="A0A563E1M6"/>
<dbReference type="Gene3D" id="3.60.120.10">
    <property type="entry name" value="Anthranilate synthase"/>
    <property type="match status" value="1"/>
</dbReference>
<dbReference type="InterPro" id="IPR005801">
    <property type="entry name" value="ADC_synthase"/>
</dbReference>
<dbReference type="InterPro" id="IPR019999">
    <property type="entry name" value="Anth_synth_I-like"/>
</dbReference>
<dbReference type="SUPFAM" id="SSF56322">
    <property type="entry name" value="ADC synthase"/>
    <property type="match status" value="1"/>
</dbReference>
<keyword evidence="3" id="KW-1185">Reference proteome</keyword>